<proteinExistence type="predicted"/>
<feature type="region of interest" description="Disordered" evidence="1">
    <location>
        <begin position="595"/>
        <end position="614"/>
    </location>
</feature>
<dbReference type="RefSeq" id="XP_022748490.1">
    <property type="nucleotide sequence ID" value="XM_022892755.1"/>
</dbReference>
<evidence type="ECO:0000313" key="3">
    <source>
        <dbReference type="RefSeq" id="XP_022748490.1"/>
    </source>
</evidence>
<dbReference type="PANTHER" id="PTHR33737:SF16">
    <property type="entry name" value="DUF3741 DOMAIN-CONTAINING PROTEIN"/>
    <property type="match status" value="1"/>
</dbReference>
<feature type="compositionally biased region" description="Polar residues" evidence="1">
    <location>
        <begin position="278"/>
        <end position="295"/>
    </location>
</feature>
<feature type="region of interest" description="Disordered" evidence="1">
    <location>
        <begin position="205"/>
        <end position="295"/>
    </location>
</feature>
<organism evidence="2 3">
    <name type="scientific">Durio zibethinus</name>
    <name type="common">Durian</name>
    <dbReference type="NCBI Taxonomy" id="66656"/>
    <lineage>
        <taxon>Eukaryota</taxon>
        <taxon>Viridiplantae</taxon>
        <taxon>Streptophyta</taxon>
        <taxon>Embryophyta</taxon>
        <taxon>Tracheophyta</taxon>
        <taxon>Spermatophyta</taxon>
        <taxon>Magnoliopsida</taxon>
        <taxon>eudicotyledons</taxon>
        <taxon>Gunneridae</taxon>
        <taxon>Pentapetalae</taxon>
        <taxon>rosids</taxon>
        <taxon>malvids</taxon>
        <taxon>Malvales</taxon>
        <taxon>Malvaceae</taxon>
        <taxon>Helicteroideae</taxon>
        <taxon>Durio</taxon>
    </lineage>
</organism>
<protein>
    <submittedName>
        <fullName evidence="3">Uncharacterized protein LOC111298055</fullName>
    </submittedName>
</protein>
<feature type="region of interest" description="Disordered" evidence="1">
    <location>
        <begin position="506"/>
        <end position="532"/>
    </location>
</feature>
<dbReference type="InterPro" id="IPR045882">
    <property type="entry name" value="GPT1/2"/>
</dbReference>
<name>A0A6P5Z7K0_DURZI</name>
<dbReference type="OrthoDB" id="1931260at2759"/>
<feature type="compositionally biased region" description="Polar residues" evidence="1">
    <location>
        <begin position="506"/>
        <end position="516"/>
    </location>
</feature>
<reference evidence="3" key="1">
    <citation type="submission" date="2025-08" db="UniProtKB">
        <authorList>
            <consortium name="RefSeq"/>
        </authorList>
    </citation>
    <scope>IDENTIFICATION</scope>
    <source>
        <tissue evidence="3">Fruit stalk</tissue>
    </source>
</reference>
<gene>
    <name evidence="3" type="primary">LOC111298055</name>
</gene>
<dbReference type="GO" id="GO:0008017">
    <property type="term" value="F:microtubule binding"/>
    <property type="evidence" value="ECO:0007669"/>
    <property type="project" value="InterPro"/>
</dbReference>
<evidence type="ECO:0000256" key="1">
    <source>
        <dbReference type="SAM" id="MobiDB-lite"/>
    </source>
</evidence>
<dbReference type="Proteomes" id="UP000515121">
    <property type="component" value="Unplaced"/>
</dbReference>
<dbReference type="AlphaFoldDB" id="A0A6P5Z7K0"/>
<feature type="region of interest" description="Disordered" evidence="1">
    <location>
        <begin position="446"/>
        <end position="469"/>
    </location>
</feature>
<feature type="region of interest" description="Disordered" evidence="1">
    <location>
        <begin position="385"/>
        <end position="406"/>
    </location>
</feature>
<dbReference type="KEGG" id="dzi:111298055"/>
<evidence type="ECO:0000313" key="2">
    <source>
        <dbReference type="Proteomes" id="UP000515121"/>
    </source>
</evidence>
<feature type="compositionally biased region" description="Basic and acidic residues" evidence="1">
    <location>
        <begin position="602"/>
        <end position="614"/>
    </location>
</feature>
<accession>A0A6P5Z7K0</accession>
<feature type="compositionally biased region" description="Polar residues" evidence="1">
    <location>
        <begin position="390"/>
        <end position="399"/>
    </location>
</feature>
<keyword evidence="2" id="KW-1185">Reference proteome</keyword>
<dbReference type="PANTHER" id="PTHR33737">
    <property type="entry name" value="OS05G0121800 PROTEIN"/>
    <property type="match status" value="1"/>
</dbReference>
<sequence length="670" mass="72540">MSSKRSVLQEFQFPEASRNIKKVDIAGFRLIETAKDAPRQREEEEKPERFESKCDLRKSLAWDSAFFTSPGVLDPEELFETLNIHDGDNGLKEASALPSESMAASRIGECIARRSLAWDTAFFTSAGVLDPEELSMVNKGYKKSETHTLPGIEEEFWKSAESNSTMGSDYSLASLEIDLFDDMKTSMQKSSKAYNMVNSSCKLEIQKGIPKPHSSKRLDATSSVRIKPLPVSRTQKISANGVAKTANEAINPPQAQHATRRGEPDSSSSAKLSKGFSQANPLSSATTKRASLGANNMKVNKIRKAVPGRNMVKKPFGDYGSFIPSSTPSPEPASSCFHIASRDLSGSACGQIASMDKSPNSLRRNNGLAASYSNDRTPIRSLTRHECKQIDSSQPTDLLSTPKSSSTSVSSSIDCWSSESSASVNHGSNKFTKSLDNAFNRGVPVNNSQGSDTEKCSSDQPFVRKPSGLRLPSPKIGFFDVENSGALTPNGGLKFHSGMQNASKIRSGTNHINGTPNKVKYGKIQPPRTSTRTASVKEKKLGCLQTGNQSFRGIKPNCAGQFTVSGTIRSSLATSSKAETDVSCESSYGYGSKTNGSGSYLKGKDKGKTQPGNKEHVTQIVKMSSVDQNEDTSALNRDGNENLFDFENQVNVLTKQVEAIDFNGALVIEF</sequence>
<dbReference type="GeneID" id="111298055"/>
<feature type="compositionally biased region" description="Low complexity" evidence="1">
    <location>
        <begin position="266"/>
        <end position="277"/>
    </location>
</feature>